<name>A0ABW9KK76_9BACT</name>
<dbReference type="Proteomes" id="UP001634747">
    <property type="component" value="Unassembled WGS sequence"/>
</dbReference>
<comment type="caution">
    <text evidence="2">The sequence shown here is derived from an EMBL/GenBank/DDBJ whole genome shotgun (WGS) entry which is preliminary data.</text>
</comment>
<keyword evidence="1" id="KW-0472">Membrane</keyword>
<organism evidence="2 3">
    <name type="scientific">Terriglobus aquaticus</name>
    <dbReference type="NCBI Taxonomy" id="940139"/>
    <lineage>
        <taxon>Bacteria</taxon>
        <taxon>Pseudomonadati</taxon>
        <taxon>Acidobacteriota</taxon>
        <taxon>Terriglobia</taxon>
        <taxon>Terriglobales</taxon>
        <taxon>Acidobacteriaceae</taxon>
        <taxon>Terriglobus</taxon>
    </lineage>
</organism>
<evidence type="ECO:0000313" key="3">
    <source>
        <dbReference type="Proteomes" id="UP001634747"/>
    </source>
</evidence>
<dbReference type="EMBL" id="JBJYXY010000001">
    <property type="protein sequence ID" value="MFN2976197.1"/>
    <property type="molecule type" value="Genomic_DNA"/>
</dbReference>
<keyword evidence="1" id="KW-1133">Transmembrane helix</keyword>
<evidence type="ECO:0000313" key="2">
    <source>
        <dbReference type="EMBL" id="MFN2976197.1"/>
    </source>
</evidence>
<keyword evidence="3" id="KW-1185">Reference proteome</keyword>
<feature type="transmembrane region" description="Helical" evidence="1">
    <location>
        <begin position="31"/>
        <end position="58"/>
    </location>
</feature>
<reference evidence="2 3" key="1">
    <citation type="submission" date="2024-12" db="EMBL/GenBank/DDBJ databases">
        <authorList>
            <person name="Lee Y."/>
        </authorList>
    </citation>
    <scope>NUCLEOTIDE SEQUENCE [LARGE SCALE GENOMIC DNA]</scope>
    <source>
        <strain evidence="2 3">03SUJ4</strain>
    </source>
</reference>
<evidence type="ECO:0000256" key="1">
    <source>
        <dbReference type="SAM" id="Phobius"/>
    </source>
</evidence>
<proteinExistence type="predicted"/>
<protein>
    <submittedName>
        <fullName evidence="2">Uncharacterized protein</fullName>
    </submittedName>
</protein>
<gene>
    <name evidence="2" type="ORF">ACK2TP_10535</name>
</gene>
<dbReference type="RefSeq" id="WP_263412315.1">
    <property type="nucleotide sequence ID" value="NZ_BAABBH010000001.1"/>
</dbReference>
<sequence length="104" mass="11750">MQDQSKPMPRRNRVYKSLHKPLTYLGVERTLFFFIAVAAVGAFNLFNSLLAGIIVLLADSRSAHGWPTLILHSSGSWLDPRNTRCASTPTNKLFPMWRCADVPY</sequence>
<accession>A0ABW9KK76</accession>
<keyword evidence="1" id="KW-0812">Transmembrane</keyword>